<organism evidence="3 4">
    <name type="scientific">Plakobranchus ocellatus</name>
    <dbReference type="NCBI Taxonomy" id="259542"/>
    <lineage>
        <taxon>Eukaryota</taxon>
        <taxon>Metazoa</taxon>
        <taxon>Spiralia</taxon>
        <taxon>Lophotrochozoa</taxon>
        <taxon>Mollusca</taxon>
        <taxon>Gastropoda</taxon>
        <taxon>Heterobranchia</taxon>
        <taxon>Euthyneura</taxon>
        <taxon>Panpulmonata</taxon>
        <taxon>Sacoglossa</taxon>
        <taxon>Placobranchoidea</taxon>
        <taxon>Plakobranchidae</taxon>
        <taxon>Plakobranchus</taxon>
    </lineage>
</organism>
<accession>A0AAV3ZMZ9</accession>
<keyword evidence="2" id="KW-1133">Transmembrane helix</keyword>
<keyword evidence="4" id="KW-1185">Reference proteome</keyword>
<gene>
    <name evidence="3" type="ORF">PoB_002254700</name>
</gene>
<sequence>MTVTARVDELIKVDRKVKLKEISLKLVIPKTNVYEIVHDKLGYRKVCARWVPKMLSDEHKRLRVEISQILLHRCEQEGDETVDVGSVAPIDTSVNTLSRNSTILLATVPAACLLAFVTVLTVLIIRSRKARFPREIDQQAASETSERRQSDRNDDLLEERISDVYEEIVEGRILSDDYESILDEDVSGNIVVYRKASSSIHYQKINIEYRRTWPRGASALSKKDKSSLKLSKSCGDLPNGKTDTLEHVYDRTATTEQEPEPFYSTFIRANSEMEEQPRPRWFMLRDSTGVFYSTNAEKSIELKDFSIRERCSANADGEGEYLTALDSSCEHEDYLELIAD</sequence>
<dbReference type="Proteomes" id="UP000735302">
    <property type="component" value="Unassembled WGS sequence"/>
</dbReference>
<evidence type="ECO:0000313" key="3">
    <source>
        <dbReference type="EMBL" id="GFN96041.1"/>
    </source>
</evidence>
<protein>
    <submittedName>
        <fullName evidence="3">Histone-lysine N-methyltransferase SETMAR</fullName>
    </submittedName>
</protein>
<comment type="caution">
    <text evidence="3">The sequence shown here is derived from an EMBL/GenBank/DDBJ whole genome shotgun (WGS) entry which is preliminary data.</text>
</comment>
<keyword evidence="2" id="KW-0812">Transmembrane</keyword>
<dbReference type="EMBL" id="BLXT01002641">
    <property type="protein sequence ID" value="GFN96041.1"/>
    <property type="molecule type" value="Genomic_DNA"/>
</dbReference>
<proteinExistence type="predicted"/>
<feature type="transmembrane region" description="Helical" evidence="2">
    <location>
        <begin position="103"/>
        <end position="125"/>
    </location>
</feature>
<name>A0AAV3ZMZ9_9GAST</name>
<feature type="compositionally biased region" description="Basic and acidic residues" evidence="1">
    <location>
        <begin position="144"/>
        <end position="155"/>
    </location>
</feature>
<evidence type="ECO:0000313" key="4">
    <source>
        <dbReference type="Proteomes" id="UP000735302"/>
    </source>
</evidence>
<reference evidence="3 4" key="1">
    <citation type="journal article" date="2021" name="Elife">
        <title>Chloroplast acquisition without the gene transfer in kleptoplastic sea slugs, Plakobranchus ocellatus.</title>
        <authorList>
            <person name="Maeda T."/>
            <person name="Takahashi S."/>
            <person name="Yoshida T."/>
            <person name="Shimamura S."/>
            <person name="Takaki Y."/>
            <person name="Nagai Y."/>
            <person name="Toyoda A."/>
            <person name="Suzuki Y."/>
            <person name="Arimoto A."/>
            <person name="Ishii H."/>
            <person name="Satoh N."/>
            <person name="Nishiyama T."/>
            <person name="Hasebe M."/>
            <person name="Maruyama T."/>
            <person name="Minagawa J."/>
            <person name="Obokata J."/>
            <person name="Shigenobu S."/>
        </authorList>
    </citation>
    <scope>NUCLEOTIDE SEQUENCE [LARGE SCALE GENOMIC DNA]</scope>
</reference>
<dbReference type="AlphaFoldDB" id="A0AAV3ZMZ9"/>
<evidence type="ECO:0000256" key="2">
    <source>
        <dbReference type="SAM" id="Phobius"/>
    </source>
</evidence>
<feature type="region of interest" description="Disordered" evidence="1">
    <location>
        <begin position="136"/>
        <end position="155"/>
    </location>
</feature>
<keyword evidence="2" id="KW-0472">Membrane</keyword>
<evidence type="ECO:0000256" key="1">
    <source>
        <dbReference type="SAM" id="MobiDB-lite"/>
    </source>
</evidence>